<protein>
    <recommendedName>
        <fullName evidence="3">YD repeat-containing protein</fullName>
    </recommendedName>
</protein>
<dbReference type="Gene3D" id="2.180.10.10">
    <property type="entry name" value="RHS repeat-associated core"/>
    <property type="match status" value="2"/>
</dbReference>
<dbReference type="eggNOG" id="COG3209">
    <property type="taxonomic scope" value="Bacteria"/>
</dbReference>
<dbReference type="Proteomes" id="UP000184192">
    <property type="component" value="Unassembled WGS sequence"/>
</dbReference>
<dbReference type="AlphaFoldDB" id="A0A1M6HSI6"/>
<evidence type="ECO:0000313" key="1">
    <source>
        <dbReference type="EMBL" id="SHJ25169.1"/>
    </source>
</evidence>
<dbReference type="GeneID" id="92713167"/>
<name>A0A1M6HSI6_9BACE</name>
<keyword evidence="2" id="KW-1185">Reference proteome</keyword>
<organism evidence="1 2">
    <name type="scientific">Bacteroides stercorirosoris</name>
    <dbReference type="NCBI Taxonomy" id="871324"/>
    <lineage>
        <taxon>Bacteria</taxon>
        <taxon>Pseudomonadati</taxon>
        <taxon>Bacteroidota</taxon>
        <taxon>Bacteroidia</taxon>
        <taxon>Bacteroidales</taxon>
        <taxon>Bacteroidaceae</taxon>
        <taxon>Bacteroides</taxon>
    </lineage>
</organism>
<evidence type="ECO:0008006" key="3">
    <source>
        <dbReference type="Google" id="ProtNLM"/>
    </source>
</evidence>
<accession>A0A1M6HSI6</accession>
<evidence type="ECO:0000313" key="2">
    <source>
        <dbReference type="Proteomes" id="UP000184192"/>
    </source>
</evidence>
<gene>
    <name evidence="1" type="ORF">SAMN05444350_11970</name>
</gene>
<sequence length="522" mass="60221">MRYESIFREYKILVSFLLLAVVPAGLRGGDHPRIKSIRTVVYEPILKDTSWGTGRVVDYIQFVKYDSKGRKVVENRLKPDGSPLGKLVYRYNADGQVAREIYATADKGVSNCWDYTYDANGHLNCIVTMDGQEDTIQIYSAQYSEDGKVLKKLNNDYKKKVLLGRQVVYDKDGHPVKVITTTGSNGEMRSLKDSGVERWDTTALKREGIRYLSKLRVVKDDEKKNPIRKTDEAGNWTERFEGCGEDGEPKFIVCRDIEYVDGGNDWEKLPVHGKVKKVRQTSYVAVPKGPQAVDKGEKKGCFFTCEFDENGKKTREEIFSDTGKSLKSVRYEYDEEGHLSKESYYTPAGVLTGSKDYAYDKEDRLKHCSVLDDKGEMVRRDILRYDLEDNPVRETGYKTDGTKCSEFRYMYDSYGQQIERQVLIQPEGEEPVYPVRRAYNFQGRVVGEQFLLPPGTGSNTYTYRYNAKGELISGTEQLDGQPEETKYVYKFHKDNRGNWKIRIKYVNDVPVVYEEREYVYYE</sequence>
<dbReference type="RefSeq" id="WP_025831295.1">
    <property type="nucleotide sequence ID" value="NZ_FQZN01000019.1"/>
</dbReference>
<dbReference type="EMBL" id="FQZN01000019">
    <property type="protein sequence ID" value="SHJ25169.1"/>
    <property type="molecule type" value="Genomic_DNA"/>
</dbReference>
<reference evidence="2" key="1">
    <citation type="submission" date="2016-11" db="EMBL/GenBank/DDBJ databases">
        <authorList>
            <person name="Varghese N."/>
            <person name="Submissions S."/>
        </authorList>
    </citation>
    <scope>NUCLEOTIDE SEQUENCE [LARGE SCALE GENOMIC DNA]</scope>
    <source>
        <strain evidence="2">DSM 26884</strain>
    </source>
</reference>
<proteinExistence type="predicted"/>